<evidence type="ECO:0000256" key="4">
    <source>
        <dbReference type="SAM" id="Coils"/>
    </source>
</evidence>
<dbReference type="GO" id="GO:0005615">
    <property type="term" value="C:extracellular space"/>
    <property type="evidence" value="ECO:0007669"/>
    <property type="project" value="TreeGrafter"/>
</dbReference>
<accession>A0A8J2RSG2</accession>
<keyword evidence="2" id="KW-0964">Secreted</keyword>
<keyword evidence="3 5" id="KW-0732">Signal</keyword>
<dbReference type="OrthoDB" id="6154955at2759"/>
<keyword evidence="8" id="KW-1185">Reference proteome</keyword>
<evidence type="ECO:0000256" key="1">
    <source>
        <dbReference type="ARBA" id="ARBA00004613"/>
    </source>
</evidence>
<dbReference type="InterPro" id="IPR050822">
    <property type="entry name" value="Cerebellin_Synaptic_Org"/>
</dbReference>
<dbReference type="Proteomes" id="UP000789390">
    <property type="component" value="Unassembled WGS sequence"/>
</dbReference>
<protein>
    <recommendedName>
        <fullName evidence="6">C1q domain-containing protein</fullName>
    </recommendedName>
</protein>
<comment type="subcellular location">
    <subcellularLocation>
        <location evidence="1">Secreted</location>
    </subcellularLocation>
</comment>
<reference evidence="7" key="1">
    <citation type="submission" date="2021-11" db="EMBL/GenBank/DDBJ databases">
        <authorList>
            <person name="Schell T."/>
        </authorList>
    </citation>
    <scope>NUCLEOTIDE SEQUENCE</scope>
    <source>
        <strain evidence="7">M5</strain>
    </source>
</reference>
<comment type="caution">
    <text evidence="7">The sequence shown here is derived from an EMBL/GenBank/DDBJ whole genome shotgun (WGS) entry which is preliminary data.</text>
</comment>
<feature type="coiled-coil region" evidence="4">
    <location>
        <begin position="69"/>
        <end position="96"/>
    </location>
</feature>
<feature type="domain" description="C1q" evidence="6">
    <location>
        <begin position="213"/>
        <end position="365"/>
    </location>
</feature>
<evidence type="ECO:0000313" key="8">
    <source>
        <dbReference type="Proteomes" id="UP000789390"/>
    </source>
</evidence>
<keyword evidence="4" id="KW-0175">Coiled coil</keyword>
<dbReference type="Pfam" id="PF00386">
    <property type="entry name" value="C1q"/>
    <property type="match status" value="1"/>
</dbReference>
<dbReference type="Gene3D" id="2.60.120.40">
    <property type="match status" value="1"/>
</dbReference>
<dbReference type="InterPro" id="IPR001073">
    <property type="entry name" value="C1q_dom"/>
</dbReference>
<dbReference type="SMART" id="SM00110">
    <property type="entry name" value="C1Q"/>
    <property type="match status" value="1"/>
</dbReference>
<organism evidence="7 8">
    <name type="scientific">Daphnia galeata</name>
    <dbReference type="NCBI Taxonomy" id="27404"/>
    <lineage>
        <taxon>Eukaryota</taxon>
        <taxon>Metazoa</taxon>
        <taxon>Ecdysozoa</taxon>
        <taxon>Arthropoda</taxon>
        <taxon>Crustacea</taxon>
        <taxon>Branchiopoda</taxon>
        <taxon>Diplostraca</taxon>
        <taxon>Cladocera</taxon>
        <taxon>Anomopoda</taxon>
        <taxon>Daphniidae</taxon>
        <taxon>Daphnia</taxon>
    </lineage>
</organism>
<evidence type="ECO:0000313" key="7">
    <source>
        <dbReference type="EMBL" id="CAH0101951.1"/>
    </source>
</evidence>
<dbReference type="AlphaFoldDB" id="A0A8J2RSG2"/>
<dbReference type="PROSITE" id="PS51257">
    <property type="entry name" value="PROKAR_LIPOPROTEIN"/>
    <property type="match status" value="1"/>
</dbReference>
<evidence type="ECO:0000259" key="6">
    <source>
        <dbReference type="PROSITE" id="PS50871"/>
    </source>
</evidence>
<dbReference type="PANTHER" id="PTHR22923">
    <property type="entry name" value="CEREBELLIN-RELATED"/>
    <property type="match status" value="1"/>
</dbReference>
<evidence type="ECO:0000256" key="5">
    <source>
        <dbReference type="SAM" id="SignalP"/>
    </source>
</evidence>
<evidence type="ECO:0000256" key="2">
    <source>
        <dbReference type="ARBA" id="ARBA00022525"/>
    </source>
</evidence>
<dbReference type="SUPFAM" id="SSF49842">
    <property type="entry name" value="TNF-like"/>
    <property type="match status" value="1"/>
</dbReference>
<proteinExistence type="predicted"/>
<gene>
    <name evidence="7" type="ORF">DGAL_LOCUS4324</name>
</gene>
<feature type="chain" id="PRO_5035231921" description="C1q domain-containing protein" evidence="5">
    <location>
        <begin position="20"/>
        <end position="366"/>
    </location>
</feature>
<dbReference type="EMBL" id="CAKKLH010000068">
    <property type="protein sequence ID" value="CAH0101951.1"/>
    <property type="molecule type" value="Genomic_DNA"/>
</dbReference>
<dbReference type="PROSITE" id="PS50871">
    <property type="entry name" value="C1Q"/>
    <property type="match status" value="1"/>
</dbReference>
<dbReference type="PANTHER" id="PTHR22923:SF62">
    <property type="entry name" value="CVP18"/>
    <property type="match status" value="1"/>
</dbReference>
<dbReference type="InterPro" id="IPR008983">
    <property type="entry name" value="Tumour_necrosis_fac-like_dom"/>
</dbReference>
<feature type="signal peptide" evidence="5">
    <location>
        <begin position="1"/>
        <end position="19"/>
    </location>
</feature>
<sequence length="366" mass="40679">MKISVTAAIVLTLLSCVGSQIVPPIFTGGSPLGWSYFQHPYSPLLMDGNSYKDPSVTCLMELRLTSQRLKETSGIIGQLKSQLNALEKNTQRLAEKIVSGWVWTSKKFEETLQTSTKISNRLDETKEMVMNVIVYVTELITAATSSNSVATTSAATDIGRMPNNCLDLQLIGHKKSGLYSVIGHNNGVHTVYCDFSKRTDDPGFQKWIGYSDVKSSPTFFHVQKNVGFFTVDVPISFEVEKVNTGNAMDMTTGIFTTPKSGIYHFTFSGLVQFESDSSSGDLELRLYLNGDRIVSSYSTKSSSWSSVTSESKFNQINLQLSLKLQEFDRIWLEIHSHGAGVSLYDAVDWHHTHFTGLLVEEDFESI</sequence>
<evidence type="ECO:0000256" key="3">
    <source>
        <dbReference type="ARBA" id="ARBA00022729"/>
    </source>
</evidence>
<name>A0A8J2RSG2_9CRUS</name>